<dbReference type="Gramene" id="Bo3g093430.1">
    <property type="protein sequence ID" value="Bo3g093430.1"/>
    <property type="gene ID" value="Bo3g093430"/>
</dbReference>
<evidence type="ECO:0000313" key="2">
    <source>
        <dbReference type="EnsemblPlants" id="Bo3g093430.1"/>
    </source>
</evidence>
<dbReference type="STRING" id="109376.A0A0D3BE98"/>
<dbReference type="PROSITE" id="PS50404">
    <property type="entry name" value="GST_NTER"/>
    <property type="match status" value="1"/>
</dbReference>
<dbReference type="Gene3D" id="3.40.30.10">
    <property type="entry name" value="Glutaredoxin"/>
    <property type="match status" value="1"/>
</dbReference>
<keyword evidence="3" id="KW-1185">Reference proteome</keyword>
<dbReference type="InterPro" id="IPR004045">
    <property type="entry name" value="Glutathione_S-Trfase_N"/>
</dbReference>
<accession>A0A0D3BE98</accession>
<dbReference type="eggNOG" id="KOG0867">
    <property type="taxonomic scope" value="Eukaryota"/>
</dbReference>
<dbReference type="InterPro" id="IPR036249">
    <property type="entry name" value="Thioredoxin-like_sf"/>
</dbReference>
<dbReference type="SUPFAM" id="SSF52833">
    <property type="entry name" value="Thioredoxin-like"/>
    <property type="match status" value="1"/>
</dbReference>
<dbReference type="EnsemblPlants" id="Bo3g093430.1">
    <property type="protein sequence ID" value="Bo3g093430.1"/>
    <property type="gene ID" value="Bo3g093430"/>
</dbReference>
<dbReference type="HOGENOM" id="CLU_1557413_0_0_1"/>
<dbReference type="Proteomes" id="UP000032141">
    <property type="component" value="Chromosome C3"/>
</dbReference>
<protein>
    <recommendedName>
        <fullName evidence="1">GST N-terminal domain-containing protein</fullName>
    </recommendedName>
</protein>
<sequence length="172" mass="19519">MRYWVLGFVPSLGKALPGEVDRCLTGSRGMIHKTGCHFITDVTDCGFAVIMEDGERFETLEAIVRRRYCVEESTLMVITYRLPDWMLSLSGMTPRYKVHGDPFSTNTRRVLAVLLEKGISYEPITVNLKTGEHKRESYLSLNVSYCIAKKTKDSFRLGVGLHTSTYFSFKAC</sequence>
<feature type="domain" description="GST N-terminal" evidence="1">
    <location>
        <begin position="94"/>
        <end position="172"/>
    </location>
</feature>
<organism evidence="2 3">
    <name type="scientific">Brassica oleracea var. oleracea</name>
    <dbReference type="NCBI Taxonomy" id="109376"/>
    <lineage>
        <taxon>Eukaryota</taxon>
        <taxon>Viridiplantae</taxon>
        <taxon>Streptophyta</taxon>
        <taxon>Embryophyta</taxon>
        <taxon>Tracheophyta</taxon>
        <taxon>Spermatophyta</taxon>
        <taxon>Magnoliopsida</taxon>
        <taxon>eudicotyledons</taxon>
        <taxon>Gunneridae</taxon>
        <taxon>Pentapetalae</taxon>
        <taxon>rosids</taxon>
        <taxon>malvids</taxon>
        <taxon>Brassicales</taxon>
        <taxon>Brassicaceae</taxon>
        <taxon>Brassiceae</taxon>
        <taxon>Brassica</taxon>
    </lineage>
</organism>
<reference evidence="2 3" key="1">
    <citation type="journal article" date="2014" name="Genome Biol.">
        <title>Transcriptome and methylome profiling reveals relics of genome dominance in the mesopolyploid Brassica oleracea.</title>
        <authorList>
            <person name="Parkin I.A."/>
            <person name="Koh C."/>
            <person name="Tang H."/>
            <person name="Robinson S.J."/>
            <person name="Kagale S."/>
            <person name="Clarke W.E."/>
            <person name="Town C.D."/>
            <person name="Nixon J."/>
            <person name="Krishnakumar V."/>
            <person name="Bidwell S.L."/>
            <person name="Denoeud F."/>
            <person name="Belcram H."/>
            <person name="Links M.G."/>
            <person name="Just J."/>
            <person name="Clarke C."/>
            <person name="Bender T."/>
            <person name="Huebert T."/>
            <person name="Mason A.S."/>
            <person name="Pires J.C."/>
            <person name="Barker G."/>
            <person name="Moore J."/>
            <person name="Walley P.G."/>
            <person name="Manoli S."/>
            <person name="Batley J."/>
            <person name="Edwards D."/>
            <person name="Nelson M.N."/>
            <person name="Wang X."/>
            <person name="Paterson A.H."/>
            <person name="King G."/>
            <person name="Bancroft I."/>
            <person name="Chalhoub B."/>
            <person name="Sharpe A.G."/>
        </authorList>
    </citation>
    <scope>NUCLEOTIDE SEQUENCE</scope>
    <source>
        <strain evidence="2 3">cv. TO1000</strain>
    </source>
</reference>
<proteinExistence type="predicted"/>
<dbReference type="AlphaFoldDB" id="A0A0D3BE98"/>
<reference evidence="2" key="2">
    <citation type="submission" date="2015-03" db="UniProtKB">
        <authorList>
            <consortium name="EnsemblPlants"/>
        </authorList>
    </citation>
    <scope>IDENTIFICATION</scope>
</reference>
<evidence type="ECO:0000259" key="1">
    <source>
        <dbReference type="PROSITE" id="PS50404"/>
    </source>
</evidence>
<name>A0A0D3BE98_BRAOL</name>
<evidence type="ECO:0000313" key="3">
    <source>
        <dbReference type="Proteomes" id="UP000032141"/>
    </source>
</evidence>